<dbReference type="InterPro" id="IPR001227">
    <property type="entry name" value="Ac_transferase_dom_sf"/>
</dbReference>
<protein>
    <submittedName>
        <fullName evidence="14">Type I polyketide synthase</fullName>
    </submittedName>
</protein>
<dbReference type="Pfam" id="PF08990">
    <property type="entry name" value="Docking"/>
    <property type="match status" value="1"/>
</dbReference>
<feature type="domain" description="Carrier" evidence="10">
    <location>
        <begin position="3004"/>
        <end position="3079"/>
    </location>
</feature>
<dbReference type="Pfam" id="PF00550">
    <property type="entry name" value="PP-binding"/>
    <property type="match status" value="3"/>
</dbReference>
<dbReference type="PROSITE" id="PS52019">
    <property type="entry name" value="PKS_MFAS_DH"/>
    <property type="match status" value="1"/>
</dbReference>
<accession>A0AAU8HJJ5</accession>
<dbReference type="SMART" id="SM00823">
    <property type="entry name" value="PKS_PP"/>
    <property type="match status" value="3"/>
</dbReference>
<dbReference type="GO" id="GO:0033068">
    <property type="term" value="P:macrolide biosynthetic process"/>
    <property type="evidence" value="ECO:0007669"/>
    <property type="project" value="UniProtKB-ARBA"/>
</dbReference>
<dbReference type="Pfam" id="PF00109">
    <property type="entry name" value="ketoacyl-synt"/>
    <property type="match status" value="3"/>
</dbReference>
<feature type="region of interest" description="N-terminal hotdog fold" evidence="9">
    <location>
        <begin position="3997"/>
        <end position="4122"/>
    </location>
</feature>
<dbReference type="InterPro" id="IPR020807">
    <property type="entry name" value="PKS_DH"/>
</dbReference>
<dbReference type="InterPro" id="IPR006162">
    <property type="entry name" value="Ppantetheine_attach_site"/>
</dbReference>
<dbReference type="CDD" id="cd08952">
    <property type="entry name" value="KR_1_SDR_x"/>
    <property type="match status" value="2"/>
</dbReference>
<gene>
    <name evidence="14" type="ORF">ABUL08_12105</name>
    <name evidence="13" type="ORF">VK199_12055</name>
</gene>
<evidence type="ECO:0000259" key="11">
    <source>
        <dbReference type="PROSITE" id="PS52004"/>
    </source>
</evidence>
<dbReference type="PROSITE" id="PS52004">
    <property type="entry name" value="KS3_2"/>
    <property type="match status" value="3"/>
</dbReference>
<comment type="pathway">
    <text evidence="2">Antibiotic biosynthesis.</text>
</comment>
<dbReference type="Pfam" id="PF00698">
    <property type="entry name" value="Acyl_transf_1"/>
    <property type="match status" value="3"/>
</dbReference>
<evidence type="ECO:0000256" key="5">
    <source>
        <dbReference type="ARBA" id="ARBA00022679"/>
    </source>
</evidence>
<feature type="active site" description="Proton donor; for dehydratase activity" evidence="9">
    <location>
        <position position="4193"/>
    </location>
</feature>
<dbReference type="Gene3D" id="1.10.1200.10">
    <property type="entry name" value="ACP-like"/>
    <property type="match status" value="3"/>
</dbReference>
<evidence type="ECO:0000256" key="4">
    <source>
        <dbReference type="ARBA" id="ARBA00022553"/>
    </source>
</evidence>
<evidence type="ECO:0000256" key="3">
    <source>
        <dbReference type="ARBA" id="ARBA00022450"/>
    </source>
</evidence>
<dbReference type="Gene3D" id="3.10.129.110">
    <property type="entry name" value="Polyketide synthase dehydratase"/>
    <property type="match status" value="1"/>
</dbReference>
<dbReference type="FunFam" id="3.40.366.10:FF:000002">
    <property type="entry name" value="Probable polyketide synthase 2"/>
    <property type="match status" value="2"/>
</dbReference>
<keyword evidence="5" id="KW-0808">Transferase</keyword>
<feature type="domain" description="Ketosynthase family 3 (KS3)" evidence="11">
    <location>
        <begin position="36"/>
        <end position="462"/>
    </location>
</feature>
<feature type="domain" description="Ketosynthase family 3 (KS3)" evidence="11">
    <location>
        <begin position="1589"/>
        <end position="2016"/>
    </location>
</feature>
<reference evidence="14" key="2">
    <citation type="submission" date="2024-06" db="EMBL/GenBank/DDBJ databases">
        <title>Micromonospora mangrovi CCTCC AA 2012012 genome sequences.</title>
        <authorList>
            <person name="Gao J."/>
        </authorList>
    </citation>
    <scope>NUCLEOTIDE SEQUENCE</scope>
    <source>
        <strain evidence="14">CCTCC AA 2012012</strain>
    </source>
</reference>
<dbReference type="SUPFAM" id="SSF52151">
    <property type="entry name" value="FabD/lysophospholipase-like"/>
    <property type="match status" value="3"/>
</dbReference>
<dbReference type="PROSITE" id="PS00606">
    <property type="entry name" value="KS3_1"/>
    <property type="match status" value="2"/>
</dbReference>
<evidence type="ECO:0000259" key="10">
    <source>
        <dbReference type="PROSITE" id="PS50075"/>
    </source>
</evidence>
<evidence type="ECO:0000256" key="1">
    <source>
        <dbReference type="ARBA" id="ARBA00001957"/>
    </source>
</evidence>
<keyword evidence="3" id="KW-0596">Phosphopantetheine</keyword>
<dbReference type="InterPro" id="IPR049900">
    <property type="entry name" value="PKS_mFAS_DH"/>
</dbReference>
<dbReference type="CDD" id="cd08956">
    <property type="entry name" value="KR_3_FAS_SDR_x"/>
    <property type="match status" value="1"/>
</dbReference>
<dbReference type="InterPro" id="IPR014043">
    <property type="entry name" value="Acyl_transferase_dom"/>
</dbReference>
<sequence length="4912" mass="512084">MSGGANEERLREYLNRVTADLRTTRRRVRELEEQAREPIAVVSMSCRYPGGVRTPEEYWERIAAGADLVGDLPTDRGWDVDGLYHPDPDHPGTSYTRHGAFLRDAAAFDADFFGISPREALAMDPQQRLLLETAWEAFERAGIDVETLRGSRSGVFVGASNQGYASAVGTAPDGVEGHLLTGGSGAVLSGRIAYTLGLEGPAVTVDTMCSSALVAVHLAVQALRADECSLALAAGATVMATPRNFVEFSRQGGLAVDGRCKPFSDDADGTGWGEGVNVLLLERLSDARRNGHQVLALIRGSAVNQDGASNGLTAPNGPAQQRVIRAALAGAGLTTADVDAVEAHGTGTALGDPIEAQALLATYGQGRGDGEPLWLGSVKSNIGHTQAAAGIAGIMKMILAMRHGVLPRSLHAERPSTLVDWSAGAVELLAATRDWPSVDRPRRAGVSAFGASGTNAHVIVEQAPEPVADDPAPAATPAVAEVVLPVLPWVLSAKSPAALAAQAARLASGVPGSAVDVALSLATTRSGLDRRAVVLGAHPDELRSGLASLVEGVPSAGVATGIARDGLTGFVFSGQGGQRLGMGRELAAAFPVFDAALAEVCAQFDPLLGRPLREVIDGAGDDLDRPGSAGEPDRSDAAEDLAQTGWAQPALFAVEVALFRLLESWGVTPDYLIGHSVGELAAAHVAGALELPDACRLVAARASLMQALPAGGAMWAVRATVDEVTPLLVEGASIAAVNAPGQVVVSGTREAVEQVAAGLPDRQGRWLTVSHAFHSALMEPMLTAFTGVAATVPMRKPQVPIVSTLTGEVVEEFTAGYWADQVRGTVAFGAAVEKAYELGVTRFVELGPDAGLVAAVEETRDGVLAVPVLHRRQAEPTTAVTALARLWADGCPVDWAAFFAPTAAHVVDLPTYPFQRDRFWLAEADRTDPVDAEFWAAANDPAVLADTLHVDEDTPLHAVVPALREWRHRRRARATLDSWRYSLDWTPVTDPGPRRLTGRWLLVTAAAPDHDRTGTVAHTDEDGTGTVAPADHDLGGTLADALAAAGADVARVTLTDDLDRAGVADLLAAHPDAVGLLSLLALDERPHPHHPTLTTGLAATLLLAQAVTDHDPAVPLWVCTRGAVATGADDRPTHPGQSPTWGVGLGMSLEHPDRWGGLIDLPPTVDADAAGQVAAALARTDGEDQLAVRAGDTLVRRLRRHPASRRDGGAWRTSGAALITGGTGGLGAHTARWLATAGVEHLVLTNRRGLDAPGARDLVAELSALGPRVTVAACDVTDPDALARLVAEVEADGPAIRTVVHSAGDGLLAPLADTDLAGFAAGVHVKLAGTANLDRLFDRADLDAFVLYSSVAAVWGAADHAAYAAGNAYLDAVTRSRRARGLAGTTVAWGIWAGGGMGRDVDTADLKWRGLPFMAPEVAVAGLRAALAADEEFLTVADVDWERFVPVFTAARPRPLLDEVPEVRAVLDREASAAAADPLADRLRTLSAPDRDAALRDLVRRQVAAVLGRRDADGIDDSRPFRDLGFDSLLAVGLRNALGAATGLKLATTLVFDYPSVGRLAEHLHTTLFGATQPAAPTPAAPAGGDPDDHAVAIVGMGCRFPGDVADPEELWRLLSAGQDAVGDFPDGRGWHLDQLYSPDPDDEGKVTVRTGGFVRDAGHFDPAFFGISPREALAMDPQQRLLLETSWEAIEHGRIDPARLRGSSCGVFVGAAHSGYGSDLRHLPEGTEGHLVTGTVTSIASGRIAYTLGLEGPAVTLDTGCSSALVALHLAVRALRSGECAYALAGAASVVSSPLGFLGFSRQRGLAADGRCKAFAEDADGMGFAEGAGMLLLERLTDARRNGHRVLAVIRGSAVNQDGASNGLTAPNGPAQQRVIRAALADAGLATSDVDAVEAHGTGTPLGDPIEAQALLATYGQDRDADRPLWLGSVKSNIGHTQIAAGAAGLMKIVLALRHELLPRTLHVDRPSSRIDWSAGAVRLLAQEHSWPAVAGRPRRAGVSSFGVSGTNAHVIVEEAPAEEPAQSGAVSAGPVPWVLSGRSPAALRGQATRLAALSADRVDVGWSLAVSRSSFEHRAVVLDGDAAGLAAVAEGVPADGVMSGVVSGSPGRVVLVFPGQGAQWAGMGVELAEASPVFAARLVECESALSGFVDWSLADVLRQVPGAPSLERVDVVQPASWAVMVSLAALWESYGVRPAAVVGHSQGEIAAACVAGALTLTDGARVIALRSRLLADLAGSGGMAALALPPAEAEELLTGFDGVSVAAVNGPRSVVLSGDRAALDRVGAECARRGTRFRLVPVDYASHSPAVDGVLTRLRREVADVRPQIPRVPLLSTVTGDWVRDAVLDADYWCANLRRPVRFADAVRTLAAEGFGTYLEASPHPVLTAAVEETLDGHDATVVGSLRRDDGGTRRFLLSLAEAWVRGTAVDWTVAFPAGARTVDLPTYPFQRQHYWLTAPADTADARPGDPADAEFWAAVDRDDPAALAATLGIDADGSALPQLLPVLADWRQRRRHASTVDSWRYDVTWRPVTPGTVARLDGTRWLLLLPTEPGPDQWSTHLRRQLEARGARVQELTVAGDRATLAERLRAEVDGCAGVLSLLALDGPPRIDPAVAVVQALGDAGSTAPLWCLTRGAVTVGRADATVDPDQAQLWGLGRIAAMEYPQRIGGLVDLPATPDDRAAQRLVAAVTAADGEDQLAVRPAGVYARRLVRRPVVDTPPVRDWQPHGTVLVTGGTGGIGAEIAAWLAEAGAEHLLLTSRRGDRAPGAAELTARLTALGAAVTIAACDAADRDALAAVLAAVPAAHPLTAVVHAAAVLDDCLLDALTQERTATVLRPKVDAARHLHELTRDVDLDAFVLFSSLAGTLGGPGQASYAAANAWLDALAVARRAEGLPATSIAWGVWGDVGLASGALGERLRRTGMGQLPPRAALDALRQVVDQDLGYLAIADIDWTRYAATCTEGRSGRVLDALPEASAALRPAADEPTGFAGTLADLTAAEREQALLTLVRTQAAAVLGLPEPDAVDPDRALRDLGFDSLTGVDLRNRLNAATGLRLPVTVVFDHATANRLARHLAGELFGVAAEVPVDPRPARAAHDDDPVVIVAMSCRLPGGISTPEQYWELLATGGDAVSGFPTDRGWDVDGLYDPDPDRPGTFYTRGGGFLRDVADFDPPFFGISPRVAPAIDPQHRLLLETSWEAFERAGIDPATVKGTPVGVFVGANYNDYGSRLSHAPGEYEGQLATGSAASVASGRVAYTFGLEGPAVTVDTACSSSLVALHLAVQSLRAGECAMALAGGVTVISTPDTFIEFSRQGALSPDGRCKAFSADADGAGWAEGVGLLLLERLSDARHHGHPVLGVVRGAAVNQDGASNGLTAPSGPAQQRVIRAALTGAGLTAADVDLVEAHGTGTTLGDPIEAEALLATYGRDRPADRPLWLGSVKSNIGHTQAASGVAGVIKAVLALRHGVMPRTLHVGEPTRHVDWSAGQVRLLTEDRPWPAGDAPRRAGISSFGVSGTNAHVIVEQAPPEAPAPAAPRPADGAGWLPWTLSARTATALTAQARHLLTTLDARPDTDAADVARTLAARARLGHRLVCWGTGTDALRRQLTDWLAGRPVVPGAVGVADAGRTAFLFSGQGAQRLGAGRELYRTFPVYADALDEVCARMDLELDRPLRAVLFAADGTPDADLLDRTDYTQPALFAVEVALFRLFASWGITPDHLLGHSVGGLTAAHLAGVFGLDDACRLVAARGRLMQRLPAGGAMVALAATEDEVTPLLTGREDRIGLAAVNGPTATVVSGDVAEVERVAAHFAELGRKTRRLRVSHAFHSPHMDAMLAGYAETVRAVPMSPPAVPVVSDVTGAPATAAQLCDPDYWVSQVRQPVRFADGVAALTRAGVTRFLELGPDAVLAAMTVDCRADDAPGVVVPALRRGRDEVEGVLTAAAQVYAHGGAADWAASAPHGHLVDLPTYPFERRRYWLDAPAVEPDVRAAGLDRPDHPLLGAALPLAGGDGHLFTALLSRQRHPWLGDHVIDGTVVLPGTAFLELAVRAGDQVGCARVDELTLAAPLVLPERGAVRVQVRLDPPDAAGNRALTVHSRPADAADDEPWQRHAEGRLTAGDGPAEVAPAPWPPADATPVDLTDFYARLAATSADYGPAFQGLRAAWRRGDDVFAEVALPDGVDAAGYGLHPALLDAAVQTVGLGAAGERGRGVMPFSWRGTVLHTVGATRLRVRLTDVAEDTVALRVWDTAGQPVATVDSLAIRPSGGAGVRRTSHDALFRTEWVPVPSAPLPTGRRWALVTTTELRPELAKALAGAAALESYPSVAALTEAVAAGTPVPDRVVVVAAGAPDGDLATAARTAAHRALELVRSWLADERLAASRLVVVTHGAVAVDADTELTDLPAATLHGLVRTATSEHPGRFGLVDLDASDASAAALPAAVDGDEPQTVIRDGVVRAARLLRAPARPDAAPAWDPDGTTLVTGATGTLGRLVARHLVTAHGVRRLLLVSRRGPAADGADELRDELTALGAQVTVAACDVADRAAVRRLVDTIPAGHPLTAVVHAAGVVDDGVVTALTPERIDRVLAPKVDAALHLHEATASAELGAFVLFSSLASTFGGAGQAGYAAGNAFLDALASHRRARGLPAVSLCWGPWAQESAMTGKLTAADHARFARGGVVPLASAEGLDLFDLACARDEAVLVPVRLDVAALAAAGPVPPLLRGLVRPPARPTATVPTTASTDPADHYASLPAAERERALRELVRAEAALVLAYPGPEQVNTDRGFLELGFDSLSAVELRNRLGRRTGLTLPATLLFDHPTPAALAAHLAESFPSDAERLLDPILAELDRLGAHLPDAPADDDPLRDRVANRLRELLARVGGAGGAAAGTAPTTVGFDEATDDEIFQFLDNELGS</sequence>
<dbReference type="GO" id="GO:0006633">
    <property type="term" value="P:fatty acid biosynthetic process"/>
    <property type="evidence" value="ECO:0007669"/>
    <property type="project" value="InterPro"/>
</dbReference>
<feature type="domain" description="Carrier" evidence="10">
    <location>
        <begin position="4755"/>
        <end position="4830"/>
    </location>
</feature>
<dbReference type="InterPro" id="IPR049551">
    <property type="entry name" value="PKS_DH_C"/>
</dbReference>
<dbReference type="InterPro" id="IPR015083">
    <property type="entry name" value="NorB/c/GfsB-D-like_docking"/>
</dbReference>
<dbReference type="RefSeq" id="WP_350937508.1">
    <property type="nucleotide sequence ID" value="NZ_CP157762.1"/>
</dbReference>
<evidence type="ECO:0000259" key="12">
    <source>
        <dbReference type="PROSITE" id="PS52019"/>
    </source>
</evidence>
<evidence type="ECO:0000313" key="13">
    <source>
        <dbReference type="EMBL" id="XBP96093.1"/>
    </source>
</evidence>
<dbReference type="GO" id="GO:0004312">
    <property type="term" value="F:fatty acid synthase activity"/>
    <property type="evidence" value="ECO:0007669"/>
    <property type="project" value="TreeGrafter"/>
</dbReference>
<keyword evidence="6" id="KW-0045">Antibiotic biosynthesis</keyword>
<dbReference type="SUPFAM" id="SSF51735">
    <property type="entry name" value="NAD(P)-binding Rossmann-fold domains"/>
    <property type="match status" value="6"/>
</dbReference>
<feature type="domain" description="Carrier" evidence="10">
    <location>
        <begin position="1493"/>
        <end position="1568"/>
    </location>
</feature>
<dbReference type="PROSITE" id="PS50075">
    <property type="entry name" value="CARRIER"/>
    <property type="match status" value="3"/>
</dbReference>
<dbReference type="InterPro" id="IPR042104">
    <property type="entry name" value="PKS_dehydratase_sf"/>
</dbReference>
<dbReference type="CDD" id="cd00833">
    <property type="entry name" value="PKS"/>
    <property type="match status" value="3"/>
</dbReference>
<dbReference type="Gene3D" id="3.40.50.720">
    <property type="entry name" value="NAD(P)-binding Rossmann-like Domain"/>
    <property type="match status" value="3"/>
</dbReference>
<dbReference type="InterPro" id="IPR009081">
    <property type="entry name" value="PP-bd_ACP"/>
</dbReference>
<dbReference type="InterPro" id="IPR020806">
    <property type="entry name" value="PKS_PP-bd"/>
</dbReference>
<organism evidence="14">
    <name type="scientific">Micromonospora sp. CCTCC AA 2012012</name>
    <dbReference type="NCBI Taxonomy" id="3111921"/>
    <lineage>
        <taxon>Bacteria</taxon>
        <taxon>Bacillati</taxon>
        <taxon>Actinomycetota</taxon>
        <taxon>Actinomycetes</taxon>
        <taxon>Micromonosporales</taxon>
        <taxon>Micromonosporaceae</taxon>
        <taxon>Micromonospora</taxon>
    </lineage>
</organism>
<dbReference type="InterPro" id="IPR013968">
    <property type="entry name" value="PKS_KR"/>
</dbReference>
<dbReference type="InterPro" id="IPR036736">
    <property type="entry name" value="ACP-like_sf"/>
</dbReference>
<dbReference type="Pfam" id="PF21089">
    <property type="entry name" value="PKS_DH_N"/>
    <property type="match status" value="1"/>
</dbReference>
<dbReference type="Gene3D" id="3.30.70.3290">
    <property type="match status" value="3"/>
</dbReference>
<dbReference type="InterPro" id="IPR020841">
    <property type="entry name" value="PKS_Beta-ketoAc_synthase_dom"/>
</dbReference>
<feature type="active site" description="Proton acceptor; for dehydratase activity" evidence="9">
    <location>
        <position position="4029"/>
    </location>
</feature>
<dbReference type="SUPFAM" id="SSF53901">
    <property type="entry name" value="Thiolase-like"/>
    <property type="match status" value="3"/>
</dbReference>
<dbReference type="InterPro" id="IPR057326">
    <property type="entry name" value="KR_dom"/>
</dbReference>
<dbReference type="Pfam" id="PF02801">
    <property type="entry name" value="Ketoacyl-synt_C"/>
    <property type="match status" value="3"/>
</dbReference>
<dbReference type="InterPro" id="IPR049552">
    <property type="entry name" value="PKS_DH_N"/>
</dbReference>
<dbReference type="InterPro" id="IPR014031">
    <property type="entry name" value="Ketoacyl_synth_C"/>
</dbReference>
<dbReference type="SMART" id="SM01294">
    <property type="entry name" value="PKS_PP_betabranch"/>
    <property type="match status" value="3"/>
</dbReference>
<evidence type="ECO:0000256" key="8">
    <source>
        <dbReference type="ARBA" id="ARBA00023315"/>
    </source>
</evidence>
<dbReference type="FunFam" id="3.40.47.10:FF:000019">
    <property type="entry name" value="Polyketide synthase type I"/>
    <property type="match status" value="3"/>
</dbReference>
<evidence type="ECO:0000313" key="14">
    <source>
        <dbReference type="EMBL" id="XCH76797.1"/>
    </source>
</evidence>
<dbReference type="Pfam" id="PF08659">
    <property type="entry name" value="KR"/>
    <property type="match status" value="3"/>
</dbReference>
<dbReference type="SMART" id="SM00826">
    <property type="entry name" value="PKS_DH"/>
    <property type="match status" value="1"/>
</dbReference>
<dbReference type="Pfam" id="PF14765">
    <property type="entry name" value="PS-DH"/>
    <property type="match status" value="1"/>
</dbReference>
<dbReference type="GO" id="GO:0031177">
    <property type="term" value="F:phosphopantetheine binding"/>
    <property type="evidence" value="ECO:0007669"/>
    <property type="project" value="InterPro"/>
</dbReference>
<evidence type="ECO:0000256" key="7">
    <source>
        <dbReference type="ARBA" id="ARBA00023268"/>
    </source>
</evidence>
<dbReference type="Gene3D" id="3.40.366.10">
    <property type="entry name" value="Malonyl-Coenzyme A Acyl Carrier Protein, domain 2"/>
    <property type="match status" value="3"/>
</dbReference>
<dbReference type="Pfam" id="PF18369">
    <property type="entry name" value="PKS_DE"/>
    <property type="match status" value="2"/>
</dbReference>
<keyword evidence="4" id="KW-0597">Phosphoprotein</keyword>
<dbReference type="InterPro" id="IPR014030">
    <property type="entry name" value="Ketoacyl_synth_N"/>
</dbReference>
<evidence type="ECO:0000256" key="2">
    <source>
        <dbReference type="ARBA" id="ARBA00004792"/>
    </source>
</evidence>
<dbReference type="NCBIfam" id="NF045894">
    <property type="entry name" value="PKS_plus_SDR"/>
    <property type="match status" value="2"/>
</dbReference>
<reference evidence="13" key="1">
    <citation type="submission" date="2024-01" db="EMBL/GenBank/DDBJ databases">
        <title>The genome sequence of Micromonospora mangrovi CCTCC AA 2012012.</title>
        <authorList>
            <person name="Gao J."/>
        </authorList>
    </citation>
    <scope>NUCLEOTIDE SEQUENCE</scope>
    <source>
        <strain evidence="13">CCTCC AA 2012012</strain>
    </source>
</reference>
<dbReference type="SUPFAM" id="SSF101173">
    <property type="entry name" value="Docking domain B of the erythromycin polyketide synthase (DEBS)"/>
    <property type="match status" value="1"/>
</dbReference>
<comment type="cofactor">
    <cofactor evidence="1">
        <name>pantetheine 4'-phosphate</name>
        <dbReference type="ChEBI" id="CHEBI:47942"/>
    </cofactor>
</comment>
<dbReference type="InterPro" id="IPR032821">
    <property type="entry name" value="PKS_assoc"/>
</dbReference>
<dbReference type="Pfam" id="PF16197">
    <property type="entry name" value="KAsynt_C_assoc"/>
    <property type="match status" value="2"/>
</dbReference>
<dbReference type="EMBL" id="CP157762">
    <property type="protein sequence ID" value="XBP96093.1"/>
    <property type="molecule type" value="Genomic_DNA"/>
</dbReference>
<dbReference type="Gene3D" id="3.40.47.10">
    <property type="match status" value="3"/>
</dbReference>
<dbReference type="EMBL" id="CP159342">
    <property type="protein sequence ID" value="XCH76797.1"/>
    <property type="molecule type" value="Genomic_DNA"/>
</dbReference>
<dbReference type="InterPro" id="IPR036299">
    <property type="entry name" value="Polyketide_synth_docking_sf"/>
</dbReference>
<dbReference type="Gene3D" id="6.10.140.1830">
    <property type="match status" value="1"/>
</dbReference>
<keyword evidence="7" id="KW-0511">Multifunctional enzyme</keyword>
<feature type="domain" description="Ketosynthase family 3 (KS3)" evidence="11">
    <location>
        <begin position="3099"/>
        <end position="3525"/>
    </location>
</feature>
<dbReference type="SMART" id="SM00827">
    <property type="entry name" value="PKS_AT"/>
    <property type="match status" value="3"/>
</dbReference>
<dbReference type="InterPro" id="IPR041618">
    <property type="entry name" value="PKS_DE"/>
</dbReference>
<dbReference type="InterPro" id="IPR016036">
    <property type="entry name" value="Malonyl_transacylase_ACP-bd"/>
</dbReference>
<dbReference type="GO" id="GO:0004315">
    <property type="term" value="F:3-oxoacyl-[acyl-carrier-protein] synthase activity"/>
    <property type="evidence" value="ECO:0007669"/>
    <property type="project" value="InterPro"/>
</dbReference>
<dbReference type="PANTHER" id="PTHR43775:SF51">
    <property type="entry name" value="INACTIVE PHENOLPHTHIOCEROL SYNTHESIS POLYKETIDE SYNTHASE TYPE I PKS1-RELATED"/>
    <property type="match status" value="1"/>
</dbReference>
<evidence type="ECO:0000256" key="9">
    <source>
        <dbReference type="PROSITE-ProRule" id="PRU01363"/>
    </source>
</evidence>
<dbReference type="InterPro" id="IPR016035">
    <property type="entry name" value="Acyl_Trfase/lysoPLipase"/>
</dbReference>
<proteinExistence type="predicted"/>
<feature type="region of interest" description="C-terminal hotdog fold" evidence="9">
    <location>
        <begin position="4134"/>
        <end position="4270"/>
    </location>
</feature>
<feature type="domain" description="PKS/mFAS DH" evidence="12">
    <location>
        <begin position="3997"/>
        <end position="4270"/>
    </location>
</feature>
<dbReference type="InterPro" id="IPR050091">
    <property type="entry name" value="PKS_NRPS_Biosynth_Enz"/>
</dbReference>
<dbReference type="PANTHER" id="PTHR43775">
    <property type="entry name" value="FATTY ACID SYNTHASE"/>
    <property type="match status" value="1"/>
</dbReference>
<dbReference type="SUPFAM" id="SSF55048">
    <property type="entry name" value="Probable ACP-binding domain of malonyl-CoA ACP transacylase"/>
    <property type="match status" value="3"/>
</dbReference>
<keyword evidence="8" id="KW-0012">Acyltransferase</keyword>
<dbReference type="InterPro" id="IPR036291">
    <property type="entry name" value="NAD(P)-bd_dom_sf"/>
</dbReference>
<dbReference type="FunFam" id="1.10.1200.10:FF:000007">
    <property type="entry name" value="Probable polyketide synthase pks17"/>
    <property type="match status" value="3"/>
</dbReference>
<dbReference type="PROSITE" id="PS00012">
    <property type="entry name" value="PHOSPHOPANTETHEINE"/>
    <property type="match status" value="3"/>
</dbReference>
<dbReference type="SUPFAM" id="SSF47336">
    <property type="entry name" value="ACP-like"/>
    <property type="match status" value="3"/>
</dbReference>
<dbReference type="InterPro" id="IPR016039">
    <property type="entry name" value="Thiolase-like"/>
</dbReference>
<dbReference type="SMART" id="SM00822">
    <property type="entry name" value="PKS_KR"/>
    <property type="match status" value="3"/>
</dbReference>
<evidence type="ECO:0000256" key="6">
    <source>
        <dbReference type="ARBA" id="ARBA00023194"/>
    </source>
</evidence>
<name>A0AAU8HJJ5_9ACTN</name>
<dbReference type="SMART" id="SM00825">
    <property type="entry name" value="PKS_KS"/>
    <property type="match status" value="3"/>
</dbReference>
<dbReference type="InterPro" id="IPR018201">
    <property type="entry name" value="Ketoacyl_synth_AS"/>
</dbReference>